<dbReference type="PANTHER" id="PTHR41795">
    <property type="entry name" value="EXOPOLYSACCHARIDE SYNTHESIS PROTEIN"/>
    <property type="match status" value="1"/>
</dbReference>
<dbReference type="AlphaFoldDB" id="A0AA48M1R7"/>
<feature type="transmembrane region" description="Helical" evidence="1">
    <location>
        <begin position="95"/>
        <end position="117"/>
    </location>
</feature>
<evidence type="ECO:0000256" key="1">
    <source>
        <dbReference type="SAM" id="Phobius"/>
    </source>
</evidence>
<keyword evidence="1" id="KW-0812">Transmembrane</keyword>
<evidence type="ECO:0000313" key="2">
    <source>
        <dbReference type="EMBL" id="CAJ0857570.1"/>
    </source>
</evidence>
<gene>
    <name evidence="2" type="ORF">AMST5_01032</name>
</gene>
<keyword evidence="1" id="KW-0472">Membrane</keyword>
<dbReference type="PANTHER" id="PTHR41795:SF1">
    <property type="entry name" value="EXOPOLYSACCHARIDE SYNTHESIS PROTEIN"/>
    <property type="match status" value="1"/>
</dbReference>
<proteinExistence type="predicted"/>
<dbReference type="EMBL" id="OY288114">
    <property type="protein sequence ID" value="CAJ0857570.1"/>
    <property type="molecule type" value="Genomic_DNA"/>
</dbReference>
<keyword evidence="1" id="KW-1133">Transmembrane helix</keyword>
<dbReference type="InterPro" id="IPR010331">
    <property type="entry name" value="ExoD"/>
</dbReference>
<sequence>MVLRRDGVWLPRSVLRRKIPRRALSEVIRAVCLVLDIAEGHARPRWRWVFHPAMSVILGLLIFLLALASVTPILGMAAHLGPAFIMSVGLAERDGLAVMIGALAGVALLARATMSLVPGRPLLTTTRNWLHACFKRMRLRSAAWLLDRLDQGLGALLRVRWSNLLLLFAADVSVGVDPSVYSRQTLRRRVHRIRAAQQLKAAQPTGN</sequence>
<name>A0AA48M1R7_9ZZZZ</name>
<reference evidence="2" key="1">
    <citation type="submission" date="2023-07" db="EMBL/GenBank/DDBJ databases">
        <authorList>
            <person name="Pelsma A.J. K."/>
        </authorList>
    </citation>
    <scope>NUCLEOTIDE SEQUENCE</scope>
</reference>
<feature type="transmembrane region" description="Helical" evidence="1">
    <location>
        <begin position="53"/>
        <end position="75"/>
    </location>
</feature>
<accession>A0AA48M1R7</accession>
<organism evidence="2">
    <name type="scientific">freshwater sediment metagenome</name>
    <dbReference type="NCBI Taxonomy" id="556182"/>
    <lineage>
        <taxon>unclassified sequences</taxon>
        <taxon>metagenomes</taxon>
        <taxon>ecological metagenomes</taxon>
    </lineage>
</organism>
<protein>
    <submittedName>
        <fullName evidence="2">Uncharacterized protein</fullName>
    </submittedName>
</protein>
<dbReference type="Pfam" id="PF06055">
    <property type="entry name" value="ExoD"/>
    <property type="match status" value="1"/>
</dbReference>